<dbReference type="Pfam" id="PF26078">
    <property type="entry name" value="Baseplate_J_M"/>
    <property type="match status" value="1"/>
</dbReference>
<accession>A0A5E5ASH1</accession>
<comment type="similarity">
    <text evidence="1">Belongs to the Mu gp47/PBSX XkdT family.</text>
</comment>
<dbReference type="InterPro" id="IPR058531">
    <property type="entry name" value="Baseplate_J_M"/>
</dbReference>
<reference evidence="5 6" key="1">
    <citation type="submission" date="2019-08" db="EMBL/GenBank/DDBJ databases">
        <authorList>
            <person name="Peeters C."/>
        </authorList>
    </citation>
    <scope>NUCLEOTIDE SEQUENCE [LARGE SCALE GENOMIC DNA]</scope>
    <source>
        <strain evidence="5 6">LMG 31117</strain>
    </source>
</reference>
<dbReference type="RefSeq" id="WP_150740848.1">
    <property type="nucleotide sequence ID" value="NZ_CABPSP010000026.1"/>
</dbReference>
<evidence type="ECO:0000313" key="5">
    <source>
        <dbReference type="EMBL" id="VVE76354.1"/>
    </source>
</evidence>
<dbReference type="Proteomes" id="UP000383122">
    <property type="component" value="Unassembled WGS sequence"/>
</dbReference>
<feature type="domain" description="Baseplate J-like C-terminal" evidence="4">
    <location>
        <begin position="270"/>
        <end position="351"/>
    </location>
</feature>
<name>A0A5E5ASH1_9BURK</name>
<dbReference type="Pfam" id="PF26079">
    <property type="entry name" value="Baseplate_J_C"/>
    <property type="match status" value="1"/>
</dbReference>
<dbReference type="InterPro" id="IPR052399">
    <property type="entry name" value="Phage_Baseplate_Assmbl_Protein"/>
</dbReference>
<gene>
    <name evidence="5" type="ORF">PAN31117_05377</name>
</gene>
<dbReference type="InterPro" id="IPR006949">
    <property type="entry name" value="Barrel_Baseplate_J-like"/>
</dbReference>
<dbReference type="PANTHER" id="PTHR37829:SF3">
    <property type="entry name" value="PROTEIN JAYE-RELATED"/>
    <property type="match status" value="1"/>
</dbReference>
<proteinExistence type="inferred from homology"/>
<feature type="domain" description="Baseplate J-like central" evidence="3">
    <location>
        <begin position="193"/>
        <end position="258"/>
    </location>
</feature>
<dbReference type="PANTHER" id="PTHR37829">
    <property type="entry name" value="PHAGE-LIKE ELEMENT PBSX PROTEIN XKDT"/>
    <property type="match status" value="1"/>
</dbReference>
<evidence type="ECO:0000259" key="3">
    <source>
        <dbReference type="Pfam" id="PF26078"/>
    </source>
</evidence>
<dbReference type="Pfam" id="PF04865">
    <property type="entry name" value="Baseplate_J"/>
    <property type="match status" value="1"/>
</dbReference>
<dbReference type="AlphaFoldDB" id="A0A5E5ASH1"/>
<evidence type="ECO:0000259" key="4">
    <source>
        <dbReference type="Pfam" id="PF26079"/>
    </source>
</evidence>
<organism evidence="5 6">
    <name type="scientific">Pandoraea anapnoica</name>
    <dbReference type="NCBI Taxonomy" id="2508301"/>
    <lineage>
        <taxon>Bacteria</taxon>
        <taxon>Pseudomonadati</taxon>
        <taxon>Pseudomonadota</taxon>
        <taxon>Betaproteobacteria</taxon>
        <taxon>Burkholderiales</taxon>
        <taxon>Burkholderiaceae</taxon>
        <taxon>Pandoraea</taxon>
    </lineage>
</organism>
<dbReference type="OrthoDB" id="7565172at2"/>
<evidence type="ECO:0000256" key="1">
    <source>
        <dbReference type="ARBA" id="ARBA00038087"/>
    </source>
</evidence>
<sequence>MPATVLTLDQIRSNILREIQNQRPEADVSSDSDYYVRASGTASAIEGLYQYQSYTGRQFFFDTADEQNLIKHARMYSIERKPAVAASGDQAVVLTGVADTPVASGLSLKYRDGTTYTTTSGGQIGADQTLVVGATADVPGTASNRVAGDAITLTVPPMGVNAAATVQKLLGGADIESLESLAARVDYRLQHPPAGGNKYDYWLWAMEVPGVTAAYVYPLRRGLGTVDVVVLGEDGLPSDEVLQAVQNNIDNKRPVTAKDFRAISPTIKSYDVRALLVLDGISIEDARITINPAIAAYAKTITPGATVIRTRIGAAISDCAGVLDYELLEPLANVEPQADATVIEWCRLGDIYLDKKP</sequence>
<keyword evidence="6" id="KW-1185">Reference proteome</keyword>
<dbReference type="EMBL" id="CABPSP010000026">
    <property type="protein sequence ID" value="VVE76354.1"/>
    <property type="molecule type" value="Genomic_DNA"/>
</dbReference>
<evidence type="ECO:0000259" key="2">
    <source>
        <dbReference type="Pfam" id="PF04865"/>
    </source>
</evidence>
<feature type="domain" description="Baseplate protein J-like barrel" evidence="2">
    <location>
        <begin position="92"/>
        <end position="172"/>
    </location>
</feature>
<evidence type="ECO:0000313" key="6">
    <source>
        <dbReference type="Proteomes" id="UP000383122"/>
    </source>
</evidence>
<protein>
    <submittedName>
        <fullName evidence="5">Baseplate J family protein</fullName>
    </submittedName>
</protein>
<dbReference type="InterPro" id="IPR058530">
    <property type="entry name" value="Baseplate_J-like_C"/>
</dbReference>